<dbReference type="RefSeq" id="WP_089242186.1">
    <property type="nucleotide sequence ID" value="NZ_FZOK01000015.1"/>
</dbReference>
<reference evidence="3" key="1">
    <citation type="submission" date="2017-06" db="EMBL/GenBank/DDBJ databases">
        <authorList>
            <person name="Varghese N."/>
            <person name="Submissions S."/>
        </authorList>
    </citation>
    <scope>NUCLEOTIDE SEQUENCE [LARGE SCALE GENOMIC DNA]</scope>
    <source>
        <strain evidence="3">5C</strain>
    </source>
</reference>
<keyword evidence="1" id="KW-0472">Membrane</keyword>
<protein>
    <recommendedName>
        <fullName evidence="4">2TM domain-containing protein</fullName>
    </recommendedName>
</protein>
<dbReference type="Proteomes" id="UP000198480">
    <property type="component" value="Unassembled WGS sequence"/>
</dbReference>
<feature type="transmembrane region" description="Helical" evidence="1">
    <location>
        <begin position="5"/>
        <end position="22"/>
    </location>
</feature>
<keyword evidence="1" id="KW-1133">Transmembrane helix</keyword>
<name>A0A239GC28_9BACT</name>
<evidence type="ECO:0008006" key="4">
    <source>
        <dbReference type="Google" id="ProtNLM"/>
    </source>
</evidence>
<gene>
    <name evidence="2" type="ORF">SAMN06295967_11547</name>
</gene>
<keyword evidence="1" id="KW-0812">Transmembrane</keyword>
<proteinExistence type="predicted"/>
<feature type="transmembrane region" description="Helical" evidence="1">
    <location>
        <begin position="34"/>
        <end position="54"/>
    </location>
</feature>
<organism evidence="2 3">
    <name type="scientific">Belliella buryatensis</name>
    <dbReference type="NCBI Taxonomy" id="1500549"/>
    <lineage>
        <taxon>Bacteria</taxon>
        <taxon>Pseudomonadati</taxon>
        <taxon>Bacteroidota</taxon>
        <taxon>Cytophagia</taxon>
        <taxon>Cytophagales</taxon>
        <taxon>Cyclobacteriaceae</taxon>
        <taxon>Belliella</taxon>
    </lineage>
</organism>
<sequence>MNKKFLNIAIAIHAAILAPHYLGFEYLGSIKGAIWVSMIFLLLANFLHMAWIEWKKQKEIKSKQKL</sequence>
<dbReference type="AlphaFoldDB" id="A0A239GC28"/>
<evidence type="ECO:0000313" key="2">
    <source>
        <dbReference type="EMBL" id="SNS65604.1"/>
    </source>
</evidence>
<dbReference type="OrthoDB" id="840458at2"/>
<evidence type="ECO:0000256" key="1">
    <source>
        <dbReference type="SAM" id="Phobius"/>
    </source>
</evidence>
<accession>A0A239GC28</accession>
<evidence type="ECO:0000313" key="3">
    <source>
        <dbReference type="Proteomes" id="UP000198480"/>
    </source>
</evidence>
<keyword evidence="3" id="KW-1185">Reference proteome</keyword>
<dbReference type="EMBL" id="FZOK01000015">
    <property type="protein sequence ID" value="SNS65604.1"/>
    <property type="molecule type" value="Genomic_DNA"/>
</dbReference>